<dbReference type="Gene3D" id="3.40.50.720">
    <property type="entry name" value="NAD(P)-binding Rossmann-like Domain"/>
    <property type="match status" value="1"/>
</dbReference>
<dbReference type="PANTHER" id="PTHR43207">
    <property type="entry name" value="AROGENATE DEHYDROGENASE-RELATED"/>
    <property type="match status" value="1"/>
</dbReference>
<name>A0A812XD43_SYMPI</name>
<dbReference type="GO" id="GO:0006571">
    <property type="term" value="P:tyrosine biosynthetic process"/>
    <property type="evidence" value="ECO:0007669"/>
    <property type="project" value="InterPro"/>
</dbReference>
<gene>
    <name evidence="1" type="primary">TYRAAT2</name>
    <name evidence="1" type="ORF">SPIL2461_LOCUS20420</name>
</gene>
<comment type="caution">
    <text evidence="1">The sequence shown here is derived from an EMBL/GenBank/DDBJ whole genome shotgun (WGS) entry which is preliminary data.</text>
</comment>
<dbReference type="AlphaFoldDB" id="A0A812XD43"/>
<dbReference type="EMBL" id="CAJNIZ010045361">
    <property type="protein sequence ID" value="CAE7717973.1"/>
    <property type="molecule type" value="Genomic_DNA"/>
</dbReference>
<proteinExistence type="predicted"/>
<dbReference type="OrthoDB" id="2414662at2759"/>
<dbReference type="Proteomes" id="UP000649617">
    <property type="component" value="Unassembled WGS sequence"/>
</dbReference>
<accession>A0A812XD43</accession>
<evidence type="ECO:0000313" key="1">
    <source>
        <dbReference type="EMBL" id="CAE7717973.1"/>
    </source>
</evidence>
<reference evidence="1" key="1">
    <citation type="submission" date="2021-02" db="EMBL/GenBank/DDBJ databases">
        <authorList>
            <person name="Dougan E. K."/>
            <person name="Rhodes N."/>
            <person name="Thang M."/>
            <person name="Chan C."/>
        </authorList>
    </citation>
    <scope>NUCLEOTIDE SEQUENCE</scope>
</reference>
<dbReference type="PANTHER" id="PTHR43207:SF4">
    <property type="entry name" value="AROGENATE DEHYDROGENASE 2, CHLOROPLASTIC"/>
    <property type="match status" value="1"/>
</dbReference>
<keyword evidence="2" id="KW-1185">Reference proteome</keyword>
<sequence length="118" mass="13644">MFGPQSGKHGWGGLPFVFERVRLNNARRCEEFLKWWSNQGCRMVDMTCELHDEVAAGSQFVTHFTGRVLERLALSNTPINTKAPRRSFNWVAVKELKLSYYIGETLLFSIYTHYGNLI</sequence>
<dbReference type="InterPro" id="IPR045011">
    <property type="entry name" value="TYRAAT1/2"/>
</dbReference>
<protein>
    <submittedName>
        <fullName evidence="1">TYRAAT2 protein</fullName>
    </submittedName>
</protein>
<organism evidence="1 2">
    <name type="scientific">Symbiodinium pilosum</name>
    <name type="common">Dinoflagellate</name>
    <dbReference type="NCBI Taxonomy" id="2952"/>
    <lineage>
        <taxon>Eukaryota</taxon>
        <taxon>Sar</taxon>
        <taxon>Alveolata</taxon>
        <taxon>Dinophyceae</taxon>
        <taxon>Suessiales</taxon>
        <taxon>Symbiodiniaceae</taxon>
        <taxon>Symbiodinium</taxon>
    </lineage>
</organism>
<evidence type="ECO:0000313" key="2">
    <source>
        <dbReference type="Proteomes" id="UP000649617"/>
    </source>
</evidence>
<dbReference type="GO" id="GO:0033730">
    <property type="term" value="F:arogenate dehydrogenase (NADP+) activity"/>
    <property type="evidence" value="ECO:0007669"/>
    <property type="project" value="InterPro"/>
</dbReference>